<dbReference type="Proteomes" id="UP001369082">
    <property type="component" value="Unassembled WGS sequence"/>
</dbReference>
<keyword evidence="2" id="KW-1185">Reference proteome</keyword>
<protein>
    <submittedName>
        <fullName evidence="1">Type II toxin-antitoxin system RelE/ParE family toxin</fullName>
    </submittedName>
</protein>
<name>A0ABU9GTU4_9GAMM</name>
<dbReference type="InterPro" id="IPR035093">
    <property type="entry name" value="RelE/ParE_toxin_dom_sf"/>
</dbReference>
<dbReference type="RefSeq" id="WP_341598866.1">
    <property type="nucleotide sequence ID" value="NZ_JBAKAZ010000082.1"/>
</dbReference>
<dbReference type="Pfam" id="PF05015">
    <property type="entry name" value="HigB-like_toxin"/>
    <property type="match status" value="1"/>
</dbReference>
<gene>
    <name evidence="1" type="ORF">V6256_14105</name>
</gene>
<dbReference type="SUPFAM" id="SSF143011">
    <property type="entry name" value="RelE-like"/>
    <property type="match status" value="1"/>
</dbReference>
<dbReference type="PANTHER" id="PTHR40266">
    <property type="entry name" value="TOXIN HIGB-1"/>
    <property type="match status" value="1"/>
</dbReference>
<dbReference type="PANTHER" id="PTHR40266:SF2">
    <property type="entry name" value="TOXIN HIGB-1"/>
    <property type="match status" value="1"/>
</dbReference>
<sequence>MAIKSFSHKGLKKFFYNGDESGLNPNHITNIGFILDAVEASHHPADLKAIYRDKFSEKKGSGKGVYSLEVNGNWRITFQITDDGAVFLDYLDYHGKSIKAR</sequence>
<evidence type="ECO:0000313" key="1">
    <source>
        <dbReference type="EMBL" id="MEL0630739.1"/>
    </source>
</evidence>
<accession>A0ABU9GTU4</accession>
<proteinExistence type="predicted"/>
<dbReference type="Gene3D" id="3.30.2310.20">
    <property type="entry name" value="RelE-like"/>
    <property type="match status" value="1"/>
</dbReference>
<dbReference type="InterPro" id="IPR007711">
    <property type="entry name" value="HigB-1"/>
</dbReference>
<comment type="caution">
    <text evidence="1">The sequence shown here is derived from an EMBL/GenBank/DDBJ whole genome shotgun (WGS) entry which is preliminary data.</text>
</comment>
<reference evidence="1 2" key="1">
    <citation type="submission" date="2024-02" db="EMBL/GenBank/DDBJ databases">
        <title>Bacteria isolated from the canopy kelp, Nereocystis luetkeana.</title>
        <authorList>
            <person name="Pfister C.A."/>
            <person name="Younker I.T."/>
            <person name="Light S.H."/>
        </authorList>
    </citation>
    <scope>NUCLEOTIDE SEQUENCE [LARGE SCALE GENOMIC DNA]</scope>
    <source>
        <strain evidence="1 2">TI.1.05</strain>
    </source>
</reference>
<evidence type="ECO:0000313" key="2">
    <source>
        <dbReference type="Proteomes" id="UP001369082"/>
    </source>
</evidence>
<organism evidence="1 2">
    <name type="scientific">Psychromonas aquatilis</name>
    <dbReference type="NCBI Taxonomy" id="2005072"/>
    <lineage>
        <taxon>Bacteria</taxon>
        <taxon>Pseudomonadati</taxon>
        <taxon>Pseudomonadota</taxon>
        <taxon>Gammaproteobacteria</taxon>
        <taxon>Alteromonadales</taxon>
        <taxon>Psychromonadaceae</taxon>
        <taxon>Psychromonas</taxon>
    </lineage>
</organism>
<dbReference type="EMBL" id="JBAKAZ010000082">
    <property type="protein sequence ID" value="MEL0630739.1"/>
    <property type="molecule type" value="Genomic_DNA"/>
</dbReference>